<evidence type="ECO:0000313" key="1">
    <source>
        <dbReference type="EMBL" id="SEF22333.1"/>
    </source>
</evidence>
<evidence type="ECO:0000313" key="2">
    <source>
        <dbReference type="Proteomes" id="UP000198878"/>
    </source>
</evidence>
<dbReference type="Proteomes" id="UP000198878">
    <property type="component" value="Unassembled WGS sequence"/>
</dbReference>
<dbReference type="AlphaFoldDB" id="A0A1H5Q885"/>
<organism evidence="1 2">
    <name type="scientific">Amycolatopsis pretoriensis</name>
    <dbReference type="NCBI Taxonomy" id="218821"/>
    <lineage>
        <taxon>Bacteria</taxon>
        <taxon>Bacillati</taxon>
        <taxon>Actinomycetota</taxon>
        <taxon>Actinomycetes</taxon>
        <taxon>Pseudonocardiales</taxon>
        <taxon>Pseudonocardiaceae</taxon>
        <taxon>Amycolatopsis</taxon>
    </lineage>
</organism>
<protein>
    <recommendedName>
        <fullName evidence="3">PE family protein</fullName>
    </recommendedName>
</protein>
<dbReference type="STRING" id="218821.SAMN05421837_1011332"/>
<sequence length="136" mass="14598">MRGVIIGEAGQAVQAVWGGDILGQSGRVYGGGGGGGGKFQMDPEELASVIGLWEDELHKIIDDSRRIDIIMGAMEAPGKDVVSNGYVSTSMDSLMALQAQNDSMRQYVQEYIKKLKEAQTKTVATDQGMADPFRTV</sequence>
<name>A0A1H5Q885_9PSEU</name>
<evidence type="ECO:0008006" key="3">
    <source>
        <dbReference type="Google" id="ProtNLM"/>
    </source>
</evidence>
<reference evidence="2" key="1">
    <citation type="submission" date="2016-10" db="EMBL/GenBank/DDBJ databases">
        <authorList>
            <person name="Varghese N."/>
            <person name="Submissions S."/>
        </authorList>
    </citation>
    <scope>NUCLEOTIDE SEQUENCE [LARGE SCALE GENOMIC DNA]</scope>
    <source>
        <strain evidence="2">DSM 44654</strain>
    </source>
</reference>
<keyword evidence="2" id="KW-1185">Reference proteome</keyword>
<dbReference type="EMBL" id="FNUJ01000001">
    <property type="protein sequence ID" value="SEF22333.1"/>
    <property type="molecule type" value="Genomic_DNA"/>
</dbReference>
<accession>A0A1H5Q885</accession>
<proteinExistence type="predicted"/>
<gene>
    <name evidence="1" type="ORF">SAMN05421837_1011332</name>
</gene>